<dbReference type="GeneID" id="10276721"/>
<dbReference type="eggNOG" id="arCOG01831">
    <property type="taxonomic scope" value="Archaea"/>
</dbReference>
<dbReference type="HOGENOM" id="CLU_072733_0_0_2"/>
<organism evidence="1 2">
    <name type="scientific">Methanobacterium lacus (strain AL-21)</name>
    <dbReference type="NCBI Taxonomy" id="877455"/>
    <lineage>
        <taxon>Archaea</taxon>
        <taxon>Methanobacteriati</taxon>
        <taxon>Methanobacteriota</taxon>
        <taxon>Methanomada group</taxon>
        <taxon>Methanobacteria</taxon>
        <taxon>Methanobacteriales</taxon>
        <taxon>Methanobacteriaceae</taxon>
        <taxon>Methanobacterium</taxon>
    </lineage>
</organism>
<evidence type="ECO:0000313" key="1">
    <source>
        <dbReference type="EMBL" id="ADZ08541.1"/>
    </source>
</evidence>
<dbReference type="RefSeq" id="WP_013643892.1">
    <property type="nucleotide sequence ID" value="NC_015216.1"/>
</dbReference>
<dbReference type="OrthoDB" id="18771at2157"/>
<reference evidence="2" key="1">
    <citation type="submission" date="2011-02" db="EMBL/GenBank/DDBJ databases">
        <title>Complete sequence of Methanobacterium sp. AL-21.</title>
        <authorList>
            <consortium name="US DOE Joint Genome Institute"/>
            <person name="Lucas S."/>
            <person name="Copeland A."/>
            <person name="Lapidus A."/>
            <person name="Cheng J.-F."/>
            <person name="Goodwin L."/>
            <person name="Pitluck S."/>
            <person name="Chertkov O."/>
            <person name="Detter J.C."/>
            <person name="Han C."/>
            <person name="Tapia R."/>
            <person name="Land M."/>
            <person name="Hauser L."/>
            <person name="Kyrpides N."/>
            <person name="Ivanova N."/>
            <person name="Mikhailova N."/>
            <person name="Pagani I."/>
            <person name="Cadillo-Quiroz H."/>
            <person name="Imachi H."/>
            <person name="Zinder S."/>
            <person name="Liu W."/>
            <person name="Woyke T."/>
        </authorList>
    </citation>
    <scope>NUCLEOTIDE SEQUENCE [LARGE SCALE GENOMIC DNA]</scope>
    <source>
        <strain evidence="2">AL-21</strain>
    </source>
</reference>
<evidence type="ECO:0000313" key="2">
    <source>
        <dbReference type="Proteomes" id="UP000007490"/>
    </source>
</evidence>
<sequence>MRARPRDFIYTTDDLFFATTTYLHPHDRILSFLRYIPDLNGDRSLNSKKYIKVDSKKAYDFLGTNYPDYLFDCDITGVQMMGVPNEKIENVLQPTERLNEIMDGEERNPLLEKVVKLADTFHDHTGLSYNKMGVSGSILPGLYIENASDIDFVIYGLKNHRMIMKSFAEIKEANGVLKAVGEDYWQKLYKKRIVDSSLSYDEFRWYESRKHNRGLIDGTLFDILQTRDWDEISGTFGKTRYSPMGTIEIECTVSDAIAAYDNPAVYKVEDVTVLNGLEVPISEVASYTHTYSGQAVEGERVVARGKLEKVMNETTSYRLIVGTTRESVGEYIKLKNLRIT</sequence>
<dbReference type="STRING" id="877455.Metbo_0289"/>
<dbReference type="AlphaFoldDB" id="F0T8C9"/>
<dbReference type="KEGG" id="mel:Metbo_0289"/>
<reference evidence="1 2" key="2">
    <citation type="journal article" date="2014" name="Int. J. Syst. Evol. Microbiol.">
        <title>Methanobacterium paludis sp. nov. and a novel strain of Methanobacterium lacus isolated from northern peatlands.</title>
        <authorList>
            <person name="Cadillo-Quiroz H."/>
            <person name="Brauer S.L."/>
            <person name="Goodson N."/>
            <person name="Yavitt J.B."/>
            <person name="Zinder S.H."/>
        </authorList>
    </citation>
    <scope>NUCLEOTIDE SEQUENCE [LARGE SCALE GENOMIC DNA]</scope>
    <source>
        <strain evidence="1 2">AL-21</strain>
    </source>
</reference>
<dbReference type="EMBL" id="CP002551">
    <property type="protein sequence ID" value="ADZ08541.1"/>
    <property type="molecule type" value="Genomic_DNA"/>
</dbReference>
<proteinExistence type="predicted"/>
<accession>F0T8C9</accession>
<name>F0T8C9_METLA</name>
<gene>
    <name evidence="1" type="ordered locus">Metbo_0289</name>
</gene>
<protein>
    <submittedName>
        <fullName evidence="1">DNA polymerase beta domain protein region</fullName>
    </submittedName>
</protein>
<dbReference type="Proteomes" id="UP000007490">
    <property type="component" value="Chromosome"/>
</dbReference>
<keyword evidence="2" id="KW-1185">Reference proteome</keyword>